<evidence type="ECO:0000313" key="1">
    <source>
        <dbReference type="EMBL" id="CCA21759.1"/>
    </source>
</evidence>
<dbReference type="HOGENOM" id="CLU_2404118_0_0_1"/>
<proteinExistence type="predicted"/>
<name>F0WKF5_9STRA</name>
<accession>F0WKF5</accession>
<dbReference type="EMBL" id="FR824178">
    <property type="protein sequence ID" value="CCA21759.1"/>
    <property type="molecule type" value="Genomic_DNA"/>
</dbReference>
<organism evidence="1">
    <name type="scientific">Albugo laibachii Nc14</name>
    <dbReference type="NCBI Taxonomy" id="890382"/>
    <lineage>
        <taxon>Eukaryota</taxon>
        <taxon>Sar</taxon>
        <taxon>Stramenopiles</taxon>
        <taxon>Oomycota</taxon>
        <taxon>Peronosporomycetes</taxon>
        <taxon>Albuginales</taxon>
        <taxon>Albuginaceae</taxon>
        <taxon>Albugo</taxon>
    </lineage>
</organism>
<sequence length="93" mass="10923">MYKGIYPHRDRTHRKDPSWKKTAVELTSFCIKLDNRLRPQHFQGNERSDIDYAFCLTGRVHASAKKNYTKDMSKILSTCKSIQLLRPINLLIN</sequence>
<reference evidence="1" key="2">
    <citation type="submission" date="2011-02" db="EMBL/GenBank/DDBJ databases">
        <authorList>
            <person name="MacLean D."/>
        </authorList>
    </citation>
    <scope>NUCLEOTIDE SEQUENCE</scope>
</reference>
<reference evidence="1" key="1">
    <citation type="journal article" date="2011" name="PLoS Biol.">
        <title>Gene gain and loss during evolution of obligate parasitism in the white rust pathogen of Arabidopsis thaliana.</title>
        <authorList>
            <person name="Kemen E."/>
            <person name="Gardiner A."/>
            <person name="Schultz-Larsen T."/>
            <person name="Kemen A.C."/>
            <person name="Balmuth A.L."/>
            <person name="Robert-Seilaniantz A."/>
            <person name="Bailey K."/>
            <person name="Holub E."/>
            <person name="Studholme D.J."/>
            <person name="Maclean D."/>
            <person name="Jones J.D."/>
        </authorList>
    </citation>
    <scope>NUCLEOTIDE SEQUENCE</scope>
</reference>
<protein>
    <submittedName>
        <fullName evidence="1">AlNc14C133G7007 protein</fullName>
    </submittedName>
</protein>
<gene>
    <name evidence="1" type="primary">AlNc14C133G7007</name>
    <name evidence="1" type="ORF">ALNC14_079020</name>
</gene>
<dbReference type="AlphaFoldDB" id="F0WKF5"/>